<dbReference type="InterPro" id="IPR042098">
    <property type="entry name" value="TauD-like_sf"/>
</dbReference>
<dbReference type="AlphaFoldDB" id="A0A7X5WZJ1"/>
<gene>
    <name evidence="6" type="ORF">SMALB_1786</name>
</gene>
<organism evidence="6 7">
    <name type="scientific">Streptomyces malaysiensis</name>
    <dbReference type="NCBI Taxonomy" id="92644"/>
    <lineage>
        <taxon>Bacteria</taxon>
        <taxon>Bacillati</taxon>
        <taxon>Actinomycetota</taxon>
        <taxon>Actinomycetes</taxon>
        <taxon>Kitasatosporales</taxon>
        <taxon>Streptomycetaceae</taxon>
        <taxon>Streptomyces</taxon>
        <taxon>Streptomyces violaceusniger group</taxon>
    </lineage>
</organism>
<keyword evidence="2" id="KW-0560">Oxidoreductase</keyword>
<evidence type="ECO:0000313" key="6">
    <source>
        <dbReference type="EMBL" id="NIY63842.1"/>
    </source>
</evidence>
<dbReference type="SUPFAM" id="SSF51197">
    <property type="entry name" value="Clavaminate synthase-like"/>
    <property type="match status" value="1"/>
</dbReference>
<dbReference type="EMBL" id="JAALLH010000001">
    <property type="protein sequence ID" value="NIY63842.1"/>
    <property type="molecule type" value="Genomic_DNA"/>
</dbReference>
<evidence type="ECO:0000259" key="5">
    <source>
        <dbReference type="Pfam" id="PF02668"/>
    </source>
</evidence>
<accession>A0A7X5WZJ1</accession>
<dbReference type="InterPro" id="IPR003819">
    <property type="entry name" value="TauD/TfdA-like"/>
</dbReference>
<dbReference type="GO" id="GO:0051213">
    <property type="term" value="F:dioxygenase activity"/>
    <property type="evidence" value="ECO:0007669"/>
    <property type="project" value="UniProtKB-KW"/>
</dbReference>
<comment type="cofactor">
    <cofactor evidence="1">
        <name>Fe(2+)</name>
        <dbReference type="ChEBI" id="CHEBI:29033"/>
    </cofactor>
</comment>
<proteinExistence type="predicted"/>
<dbReference type="Proteomes" id="UP000536624">
    <property type="component" value="Unassembled WGS sequence"/>
</dbReference>
<dbReference type="GO" id="GO:0017000">
    <property type="term" value="P:antibiotic biosynthetic process"/>
    <property type="evidence" value="ECO:0007669"/>
    <property type="project" value="UniProtKB-KW"/>
</dbReference>
<dbReference type="Gene3D" id="3.60.130.10">
    <property type="entry name" value="Clavaminate synthase-like"/>
    <property type="match status" value="1"/>
</dbReference>
<evidence type="ECO:0000256" key="3">
    <source>
        <dbReference type="ARBA" id="ARBA00023004"/>
    </source>
</evidence>
<dbReference type="PANTHER" id="PTHR10696:SF56">
    <property type="entry name" value="TAUD_TFDA-LIKE DOMAIN-CONTAINING PROTEIN"/>
    <property type="match status" value="1"/>
</dbReference>
<dbReference type="InterPro" id="IPR050411">
    <property type="entry name" value="AlphaKG_dependent_hydroxylases"/>
</dbReference>
<evidence type="ECO:0000313" key="7">
    <source>
        <dbReference type="Proteomes" id="UP000536624"/>
    </source>
</evidence>
<feature type="domain" description="TauD/TfdA-like" evidence="5">
    <location>
        <begin position="12"/>
        <end position="301"/>
    </location>
</feature>
<reference evidence="6 7" key="1">
    <citation type="submission" date="2020-02" db="EMBL/GenBank/DDBJ databases">
        <title>Streptomyces malaysiensis DSM14702 (JHCC583434, PFL_A843) Genome sequencing and assembly.</title>
        <authorList>
            <person name="Samborskyy M."/>
        </authorList>
    </citation>
    <scope>NUCLEOTIDE SEQUENCE [LARGE SCALE GENOMIC DNA]</scope>
    <source>
        <strain evidence="6 7">DSM 14702</strain>
    </source>
</reference>
<keyword evidence="4" id="KW-0045">Antibiotic biosynthesis</keyword>
<evidence type="ECO:0000256" key="1">
    <source>
        <dbReference type="ARBA" id="ARBA00001954"/>
    </source>
</evidence>
<evidence type="ECO:0000256" key="4">
    <source>
        <dbReference type="ARBA" id="ARBA00023194"/>
    </source>
</evidence>
<evidence type="ECO:0000256" key="2">
    <source>
        <dbReference type="ARBA" id="ARBA00023002"/>
    </source>
</evidence>
<comment type="caution">
    <text evidence="6">The sequence shown here is derived from an EMBL/GenBank/DDBJ whole genome shotgun (WGS) entry which is preliminary data.</text>
</comment>
<protein>
    <submittedName>
        <fullName evidence="6">Taurine catabolism dioxygenase tauD/tfdA</fullName>
    </submittedName>
</protein>
<dbReference type="PANTHER" id="PTHR10696">
    <property type="entry name" value="GAMMA-BUTYROBETAINE HYDROXYLASE-RELATED"/>
    <property type="match status" value="1"/>
</dbReference>
<keyword evidence="6" id="KW-0223">Dioxygenase</keyword>
<dbReference type="RefSeq" id="WP_167500533.1">
    <property type="nucleotide sequence ID" value="NZ_JAALLH010000001.1"/>
</dbReference>
<sequence length="312" mass="35250">MELPHVIEAHQGEDLLDRIGRDRAGIRRRLRTNGAVLLRGFAVGGVDGFESAVRELSGEDPLPYEERSSPRSTIKGRVYTSTEYPPHEEIFFHNENSYRVSWPMSLYFYCVEPPGGRGATPLSDTRRVLRALDPAVREEFERRGWKVVRNFGSEFGLSWQEVYATDDRAQVERFCAANGVAAEWRTDGGLRTSSVRSAVHRHPETGEEVWFNHAAVFHLSTLSPENREGMLELFGEEELPNQSYFGDGGDIPDDVMAHVRDCYRSAATRFDYSRDDVLVIDNMLTAHGREPFTRPRTIAVAMAEAVAATGRR</sequence>
<name>A0A7X5WZJ1_STRMQ</name>
<keyword evidence="3" id="KW-0408">Iron</keyword>
<dbReference type="Pfam" id="PF02668">
    <property type="entry name" value="TauD"/>
    <property type="match status" value="1"/>
</dbReference>